<keyword evidence="2" id="KW-1185">Reference proteome</keyword>
<comment type="caution">
    <text evidence="1">The sequence shown here is derived from an EMBL/GenBank/DDBJ whole genome shotgun (WGS) entry which is preliminary data.</text>
</comment>
<name>A0ABU2EK19_9BURK</name>
<dbReference type="Proteomes" id="UP001246576">
    <property type="component" value="Unassembled WGS sequence"/>
</dbReference>
<evidence type="ECO:0000313" key="2">
    <source>
        <dbReference type="Proteomes" id="UP001246576"/>
    </source>
</evidence>
<sequence length="56" mass="6215">MRYRLYANPVGFLIGQHGRHPEVRALLQILAQGDQEVITGKVSGVGMVVARLYAKH</sequence>
<dbReference type="RefSeq" id="WP_158601272.1">
    <property type="nucleotide sequence ID" value="NZ_JAVLSJ010000004.1"/>
</dbReference>
<organism evidence="1 2">
    <name type="scientific">Herbaspirillum huttiense subsp. lycopersici</name>
    <dbReference type="NCBI Taxonomy" id="3074428"/>
    <lineage>
        <taxon>Bacteria</taxon>
        <taxon>Pseudomonadati</taxon>
        <taxon>Pseudomonadota</taxon>
        <taxon>Betaproteobacteria</taxon>
        <taxon>Burkholderiales</taxon>
        <taxon>Oxalobacteraceae</taxon>
        <taxon>Herbaspirillum</taxon>
    </lineage>
</organism>
<gene>
    <name evidence="1" type="ORF">RI048_09770</name>
</gene>
<dbReference type="EMBL" id="JAVLSJ010000004">
    <property type="protein sequence ID" value="MDR9848500.1"/>
    <property type="molecule type" value="Genomic_DNA"/>
</dbReference>
<evidence type="ECO:0000313" key="1">
    <source>
        <dbReference type="EMBL" id="MDR9848500.1"/>
    </source>
</evidence>
<accession>A0ABU2EK19</accession>
<protein>
    <submittedName>
        <fullName evidence="1">Uncharacterized protein</fullName>
    </submittedName>
</protein>
<proteinExistence type="predicted"/>
<reference evidence="1" key="1">
    <citation type="submission" date="2023-09" db="EMBL/GenBank/DDBJ databases">
        <title>Description of first Herbaspirillum huttiense subsp. nephrolepsisexaltata and Herbaspirillum huttiense subsp. lycopersicon.</title>
        <authorList>
            <person name="Poudel M."/>
            <person name="Sharma A."/>
            <person name="Goss E."/>
            <person name="Tapia J.H."/>
            <person name="Harmon C.M."/>
            <person name="Jones J.B."/>
        </authorList>
    </citation>
    <scope>NUCLEOTIDE SEQUENCE</scope>
    <source>
        <strain evidence="1">SE1</strain>
    </source>
</reference>